<evidence type="ECO:0000313" key="5">
    <source>
        <dbReference type="EMBL" id="EHO42051.1"/>
    </source>
</evidence>
<dbReference type="GO" id="GO:1990281">
    <property type="term" value="C:efflux pump complex"/>
    <property type="evidence" value="ECO:0007669"/>
    <property type="project" value="TreeGrafter"/>
</dbReference>
<dbReference type="GO" id="GO:0015562">
    <property type="term" value="F:efflux transmembrane transporter activity"/>
    <property type="evidence" value="ECO:0007669"/>
    <property type="project" value="TreeGrafter"/>
</dbReference>
<dbReference type="HOGENOM" id="CLU_018816_13_3_0"/>
<dbReference type="EMBL" id="CP018099">
    <property type="protein sequence ID" value="APF18003.1"/>
    <property type="molecule type" value="Genomic_DNA"/>
</dbReference>
<dbReference type="Pfam" id="PF25954">
    <property type="entry name" value="Beta-barrel_RND_2"/>
    <property type="match status" value="1"/>
</dbReference>
<dbReference type="eggNOG" id="COG0845">
    <property type="taxonomic scope" value="Bacteria"/>
</dbReference>
<evidence type="ECO:0000313" key="6">
    <source>
        <dbReference type="Proteomes" id="UP000004671"/>
    </source>
</evidence>
<dbReference type="Pfam" id="PF25989">
    <property type="entry name" value="YknX_C"/>
    <property type="match status" value="1"/>
</dbReference>
<sequence length="296" mass="33255">MRSCIIAFLVLNMLVSCGKKEEKEQAQQPVAIKKNKIVKVVTKRVQKVSVTETKKAYGYAVPFKSVDVFSKVNGVVLKKFRELGETVNAGDVLAVVRQDIPGMEFADHEVKANLSGTIFKDFTEEGATVTVQKPLFNLARLDPILAEIKIPEEWLTRINFEQPINVNLEAFPTQTFQARLYRLLPQNDSKSRSAIARLKISNPNLKIKPGMFVTAEFKFSRHDALVIPVDALVRSGLEYYVFKVQNNVVHKQLVQPGELFGRNQEILNGLQANESVVVFGQNLLEDGVQVEVEEVQ</sequence>
<dbReference type="AlphaFoldDB" id="H1XYY0"/>
<dbReference type="InterPro" id="IPR058792">
    <property type="entry name" value="Beta-barrel_RND_2"/>
</dbReference>
<dbReference type="PROSITE" id="PS51257">
    <property type="entry name" value="PROKAR_LIPOPROTEIN"/>
    <property type="match status" value="1"/>
</dbReference>
<dbReference type="FunFam" id="2.40.30.170:FF:000010">
    <property type="entry name" value="Efflux RND transporter periplasmic adaptor subunit"/>
    <property type="match status" value="1"/>
</dbReference>
<dbReference type="NCBIfam" id="TIGR01730">
    <property type="entry name" value="RND_mfp"/>
    <property type="match status" value="1"/>
</dbReference>
<protein>
    <submittedName>
        <fullName evidence="5">Efflux transporter, RND family, MFP subunit</fullName>
    </submittedName>
    <submittedName>
        <fullName evidence="4">RND family efflux transporter, MFP subunit</fullName>
    </submittedName>
</protein>
<organism evidence="5 6">
    <name type="scientific">Caldithrix abyssi DSM 13497</name>
    <dbReference type="NCBI Taxonomy" id="880073"/>
    <lineage>
        <taxon>Bacteria</taxon>
        <taxon>Pseudomonadati</taxon>
        <taxon>Calditrichota</taxon>
        <taxon>Calditrichia</taxon>
        <taxon>Calditrichales</taxon>
        <taxon>Calditrichaceae</taxon>
        <taxon>Caldithrix</taxon>
    </lineage>
</organism>
<dbReference type="PANTHER" id="PTHR30469">
    <property type="entry name" value="MULTIDRUG RESISTANCE PROTEIN MDTA"/>
    <property type="match status" value="1"/>
</dbReference>
<dbReference type="SUPFAM" id="SSF111369">
    <property type="entry name" value="HlyD-like secretion proteins"/>
    <property type="match status" value="1"/>
</dbReference>
<evidence type="ECO:0000313" key="7">
    <source>
        <dbReference type="Proteomes" id="UP000183868"/>
    </source>
</evidence>
<dbReference type="InterPro" id="IPR006143">
    <property type="entry name" value="RND_pump_MFP"/>
</dbReference>
<dbReference type="PANTHER" id="PTHR30469:SF15">
    <property type="entry name" value="HLYD FAMILY OF SECRETION PROTEINS"/>
    <property type="match status" value="1"/>
</dbReference>
<feature type="domain" description="YknX-like C-terminal permuted SH3-like" evidence="3">
    <location>
        <begin position="224"/>
        <end position="292"/>
    </location>
</feature>
<dbReference type="KEGG" id="caby:Cabys_1254"/>
<feature type="domain" description="CusB-like beta-barrel" evidence="2">
    <location>
        <begin position="147"/>
        <end position="218"/>
    </location>
</feature>
<evidence type="ECO:0000256" key="1">
    <source>
        <dbReference type="ARBA" id="ARBA00009477"/>
    </source>
</evidence>
<reference evidence="5 6" key="1">
    <citation type="submission" date="2011-09" db="EMBL/GenBank/DDBJ databases">
        <title>The permanent draft genome of Caldithrix abyssi DSM 13497.</title>
        <authorList>
            <consortium name="US DOE Joint Genome Institute (JGI-PGF)"/>
            <person name="Lucas S."/>
            <person name="Han J."/>
            <person name="Lapidus A."/>
            <person name="Bruce D."/>
            <person name="Goodwin L."/>
            <person name="Pitluck S."/>
            <person name="Peters L."/>
            <person name="Kyrpides N."/>
            <person name="Mavromatis K."/>
            <person name="Ivanova N."/>
            <person name="Mikhailova N."/>
            <person name="Chertkov O."/>
            <person name="Detter J.C."/>
            <person name="Tapia R."/>
            <person name="Han C."/>
            <person name="Land M."/>
            <person name="Hauser L."/>
            <person name="Markowitz V."/>
            <person name="Cheng J.-F."/>
            <person name="Hugenholtz P."/>
            <person name="Woyke T."/>
            <person name="Wu D."/>
            <person name="Spring S."/>
            <person name="Brambilla E."/>
            <person name="Klenk H.-P."/>
            <person name="Eisen J.A."/>
        </authorList>
    </citation>
    <scope>NUCLEOTIDE SEQUENCE [LARGE SCALE GENOMIC DNA]</scope>
    <source>
        <strain evidence="5 6">DSM 13497</strain>
    </source>
</reference>
<evidence type="ECO:0000259" key="3">
    <source>
        <dbReference type="Pfam" id="PF25989"/>
    </source>
</evidence>
<dbReference type="InParanoid" id="H1XYY0"/>
<dbReference type="EMBL" id="CM001402">
    <property type="protein sequence ID" value="EHO42051.1"/>
    <property type="molecule type" value="Genomic_DNA"/>
</dbReference>
<dbReference type="Proteomes" id="UP000004671">
    <property type="component" value="Chromosome"/>
</dbReference>
<name>H1XYY0_CALAY</name>
<keyword evidence="6" id="KW-1185">Reference proteome</keyword>
<dbReference type="PaxDb" id="880073-Calab_2441"/>
<dbReference type="Gene3D" id="2.40.420.20">
    <property type="match status" value="1"/>
</dbReference>
<dbReference type="STRING" id="880073.Cabys_1254"/>
<dbReference type="Proteomes" id="UP000183868">
    <property type="component" value="Chromosome"/>
</dbReference>
<evidence type="ECO:0000313" key="4">
    <source>
        <dbReference type="EMBL" id="APF18003.1"/>
    </source>
</evidence>
<dbReference type="Gene3D" id="2.40.50.100">
    <property type="match status" value="1"/>
</dbReference>
<reference evidence="4 7" key="2">
    <citation type="submission" date="2016-11" db="EMBL/GenBank/DDBJ databases">
        <title>Genomic analysis of Caldithrix abyssi and proposal of a novel bacterial phylum Caldithrichaeota.</title>
        <authorList>
            <person name="Kublanov I."/>
            <person name="Sigalova O."/>
            <person name="Gavrilov S."/>
            <person name="Lebedinsky A."/>
            <person name="Ivanova N."/>
            <person name="Daum C."/>
            <person name="Reddy T."/>
            <person name="Klenk H.P."/>
            <person name="Goker M."/>
            <person name="Reva O."/>
            <person name="Miroshnichenko M."/>
            <person name="Kyprides N."/>
            <person name="Woyke T."/>
            <person name="Gelfand M."/>
        </authorList>
    </citation>
    <scope>NUCLEOTIDE SEQUENCE [LARGE SCALE GENOMIC DNA]</scope>
    <source>
        <strain evidence="4 7">LF13</strain>
    </source>
</reference>
<proteinExistence type="inferred from homology"/>
<dbReference type="InterPro" id="IPR058637">
    <property type="entry name" value="YknX-like_C"/>
</dbReference>
<gene>
    <name evidence="4" type="ORF">Cabys_1254</name>
    <name evidence="5" type="ORF">Calab_2441</name>
</gene>
<evidence type="ECO:0000259" key="2">
    <source>
        <dbReference type="Pfam" id="PF25954"/>
    </source>
</evidence>
<dbReference type="OrthoDB" id="9806939at2"/>
<dbReference type="Gene3D" id="2.40.30.170">
    <property type="match status" value="1"/>
</dbReference>
<accession>H1XYY0</accession>
<dbReference type="RefSeq" id="WP_006929273.1">
    <property type="nucleotide sequence ID" value="NZ_CM001402.1"/>
</dbReference>
<comment type="similarity">
    <text evidence="1">Belongs to the membrane fusion protein (MFP) (TC 8.A.1) family.</text>
</comment>